<gene>
    <name evidence="12" type="ORF">SAMN02745213_01235</name>
</gene>
<dbReference type="PROSITE" id="PS00198">
    <property type="entry name" value="4FE4S_FER_1"/>
    <property type="match status" value="1"/>
</dbReference>
<keyword evidence="9" id="KW-0472">Membrane</keyword>
<dbReference type="GO" id="GO:0009055">
    <property type="term" value="F:electron transfer activity"/>
    <property type="evidence" value="ECO:0007669"/>
    <property type="project" value="InterPro"/>
</dbReference>
<reference evidence="13" key="1">
    <citation type="submission" date="2017-02" db="EMBL/GenBank/DDBJ databases">
        <authorList>
            <person name="Varghese N."/>
            <person name="Submissions S."/>
        </authorList>
    </citation>
    <scope>NUCLEOTIDE SEQUENCE [LARGE SCALE GENOMIC DNA]</scope>
    <source>
        <strain evidence="13">DSM 3072</strain>
    </source>
</reference>
<dbReference type="GO" id="GO:0051539">
    <property type="term" value="F:4 iron, 4 sulfur cluster binding"/>
    <property type="evidence" value="ECO:0007669"/>
    <property type="project" value="UniProtKB-KW"/>
</dbReference>
<dbReference type="Proteomes" id="UP000242432">
    <property type="component" value="Unassembled WGS sequence"/>
</dbReference>
<dbReference type="Pfam" id="PF14697">
    <property type="entry name" value="Fer4_21"/>
    <property type="match status" value="1"/>
</dbReference>
<evidence type="ECO:0000256" key="8">
    <source>
        <dbReference type="ARBA" id="ARBA00023014"/>
    </source>
</evidence>
<proteinExistence type="predicted"/>
<keyword evidence="5" id="KW-1278">Translocase</keyword>
<dbReference type="InterPro" id="IPR007202">
    <property type="entry name" value="4Fe-4S_dom"/>
</dbReference>
<keyword evidence="4" id="KW-0677">Repeat</keyword>
<evidence type="ECO:0000259" key="10">
    <source>
        <dbReference type="PROSITE" id="PS51379"/>
    </source>
</evidence>
<evidence type="ECO:0000256" key="6">
    <source>
        <dbReference type="ARBA" id="ARBA00022982"/>
    </source>
</evidence>
<feature type="domain" description="4Fe-4S ferredoxin-type" evidence="10">
    <location>
        <begin position="138"/>
        <end position="167"/>
    </location>
</feature>
<dbReference type="InterPro" id="IPR017896">
    <property type="entry name" value="4Fe4S_Fe-S-bd"/>
</dbReference>
<evidence type="ECO:0000256" key="3">
    <source>
        <dbReference type="ARBA" id="ARBA00022723"/>
    </source>
</evidence>
<keyword evidence="13" id="KW-1185">Reference proteome</keyword>
<evidence type="ECO:0000256" key="5">
    <source>
        <dbReference type="ARBA" id="ARBA00022967"/>
    </source>
</evidence>
<dbReference type="RefSeq" id="WP_078928721.1">
    <property type="nucleotide sequence ID" value="NZ_FUXX01000018.1"/>
</dbReference>
<dbReference type="InterPro" id="IPR017900">
    <property type="entry name" value="4Fe4S_Fe_S_CS"/>
</dbReference>
<feature type="domain" description="4Fe-4S" evidence="11">
    <location>
        <begin position="31"/>
        <end position="91"/>
    </location>
</feature>
<dbReference type="Gene3D" id="3.30.70.20">
    <property type="match status" value="1"/>
</dbReference>
<keyword evidence="6" id="KW-0249">Electron transport</keyword>
<evidence type="ECO:0000259" key="11">
    <source>
        <dbReference type="PROSITE" id="PS51656"/>
    </source>
</evidence>
<dbReference type="PROSITE" id="PS51379">
    <property type="entry name" value="4FE4S_FER_2"/>
    <property type="match status" value="2"/>
</dbReference>
<keyword evidence="3" id="KW-0479">Metal-binding</keyword>
<evidence type="ECO:0000256" key="2">
    <source>
        <dbReference type="ARBA" id="ARBA00022485"/>
    </source>
</evidence>
<keyword evidence="1" id="KW-0813">Transport</keyword>
<dbReference type="NCBIfam" id="TIGR01944">
    <property type="entry name" value="rnfB"/>
    <property type="match status" value="1"/>
</dbReference>
<dbReference type="InterPro" id="IPR010207">
    <property type="entry name" value="Elect_transpt_cplx_RnfB/RsxB"/>
</dbReference>
<name>A0A1T4VBF5_9GAMM</name>
<accession>A0A1T4VBF5</accession>
<evidence type="ECO:0000256" key="7">
    <source>
        <dbReference type="ARBA" id="ARBA00023004"/>
    </source>
</evidence>
<keyword evidence="2" id="KW-0004">4Fe-4S</keyword>
<dbReference type="GO" id="GO:0046872">
    <property type="term" value="F:metal ion binding"/>
    <property type="evidence" value="ECO:0007669"/>
    <property type="project" value="UniProtKB-KW"/>
</dbReference>
<organism evidence="12 13">
    <name type="scientific">Succinivibrio dextrinosolvens DSM 3072</name>
    <dbReference type="NCBI Taxonomy" id="1123324"/>
    <lineage>
        <taxon>Bacteria</taxon>
        <taxon>Pseudomonadati</taxon>
        <taxon>Pseudomonadota</taxon>
        <taxon>Gammaproteobacteria</taxon>
        <taxon>Aeromonadales</taxon>
        <taxon>Succinivibrionaceae</taxon>
        <taxon>Succinivibrio</taxon>
    </lineage>
</organism>
<sequence length="187" mass="20413">MIIEIKFILILAAVLLLLGLILSYLSTLADKKENSAEKRIEMLLPGINCGQCGFPGCSAYAKALSEKKAAPNLCRPAGADVAKQLGAMIGNTNASYEDYEEQLFSPRLVAYIHENSCTGCGKCKRKCPVDAIAGILKEPHMVDPDICIGCDECINTCPEKCIEKIRLDHDLSHFNWNIHSVQIKTGS</sequence>
<keyword evidence="8" id="KW-0411">Iron-sulfur</keyword>
<dbReference type="AlphaFoldDB" id="A0A1T4VBF5"/>
<evidence type="ECO:0000256" key="1">
    <source>
        <dbReference type="ARBA" id="ARBA00022448"/>
    </source>
</evidence>
<dbReference type="SUPFAM" id="SSF54862">
    <property type="entry name" value="4Fe-4S ferredoxins"/>
    <property type="match status" value="1"/>
</dbReference>
<dbReference type="PROSITE" id="PS51656">
    <property type="entry name" value="4FE4S"/>
    <property type="match status" value="1"/>
</dbReference>
<dbReference type="PANTHER" id="PTHR43560:SF1">
    <property type="entry name" value="ION-TRANSLOCATING OXIDOREDUCTASE COMPLEX SUBUNIT B"/>
    <property type="match status" value="1"/>
</dbReference>
<dbReference type="EMBL" id="FUXX01000018">
    <property type="protein sequence ID" value="SKA62300.1"/>
    <property type="molecule type" value="Genomic_DNA"/>
</dbReference>
<evidence type="ECO:0000313" key="13">
    <source>
        <dbReference type="Proteomes" id="UP000242432"/>
    </source>
</evidence>
<dbReference type="Pfam" id="PF04060">
    <property type="entry name" value="FeS"/>
    <property type="match status" value="1"/>
</dbReference>
<dbReference type="Gene3D" id="1.10.15.40">
    <property type="entry name" value="Electron transport complex subunit B, putative Fe-S cluster"/>
    <property type="match status" value="1"/>
</dbReference>
<feature type="domain" description="4Fe-4S ferredoxin-type" evidence="10">
    <location>
        <begin position="108"/>
        <end position="137"/>
    </location>
</feature>
<dbReference type="PANTHER" id="PTHR43560">
    <property type="entry name" value="ION-TRANSLOCATING OXIDOREDUCTASE COMPLEX SUBUNIT B"/>
    <property type="match status" value="1"/>
</dbReference>
<evidence type="ECO:0000313" key="12">
    <source>
        <dbReference type="EMBL" id="SKA62300.1"/>
    </source>
</evidence>
<keyword evidence="7" id="KW-0408">Iron</keyword>
<evidence type="ECO:0000256" key="9">
    <source>
        <dbReference type="ARBA" id="ARBA00023136"/>
    </source>
</evidence>
<dbReference type="InterPro" id="IPR050395">
    <property type="entry name" value="4Fe4S_Ferredoxin_RnfB"/>
</dbReference>
<evidence type="ECO:0000256" key="4">
    <source>
        <dbReference type="ARBA" id="ARBA00022737"/>
    </source>
</evidence>
<protein>
    <submittedName>
        <fullName evidence="12">Electron transport complex protein RnfB</fullName>
    </submittedName>
</protein>
<dbReference type="STRING" id="83771.SAMN02910357_02235"/>